<dbReference type="GeneID" id="93229110"/>
<gene>
    <name evidence="1" type="ORF">C7373_11154</name>
</gene>
<dbReference type="AlphaFoldDB" id="A0A2U1BEK1"/>
<evidence type="ECO:0000313" key="1">
    <source>
        <dbReference type="EMBL" id="PVY47051.1"/>
    </source>
</evidence>
<accession>A0A2U1BEK1</accession>
<comment type="caution">
    <text evidence="1">The sequence shown here is derived from an EMBL/GenBank/DDBJ whole genome shotgun (WGS) entry which is preliminary data.</text>
</comment>
<evidence type="ECO:0000313" key="2">
    <source>
        <dbReference type="Proteomes" id="UP000245778"/>
    </source>
</evidence>
<reference evidence="1 2" key="1">
    <citation type="submission" date="2018-04" db="EMBL/GenBank/DDBJ databases">
        <title>Genomic Encyclopedia of Type Strains, Phase IV (KMG-IV): sequencing the most valuable type-strain genomes for metagenomic binning, comparative biology and taxonomic classification.</title>
        <authorList>
            <person name="Goeker M."/>
        </authorList>
    </citation>
    <scope>NUCLEOTIDE SEQUENCE [LARGE SCALE GENOMIC DNA]</scope>
    <source>
        <strain evidence="1 2">DSM 26588</strain>
    </source>
</reference>
<dbReference type="RefSeq" id="WP_116722485.1">
    <property type="nucleotide sequence ID" value="NZ_CP011524.1"/>
</dbReference>
<proteinExistence type="predicted"/>
<dbReference type="EMBL" id="QEKK01000011">
    <property type="protein sequence ID" value="PVY47051.1"/>
    <property type="molecule type" value="Genomic_DNA"/>
</dbReference>
<name>A0A2U1BEK1_9FIRM</name>
<dbReference type="Proteomes" id="UP000245778">
    <property type="component" value="Unassembled WGS sequence"/>
</dbReference>
<protein>
    <submittedName>
        <fullName evidence="1">Uncharacterized protein</fullName>
    </submittedName>
</protein>
<sequence>MKVREVIKIKEWVDGSGYNYEEIYSDKLVDVDVEEEVQENFSWDWWEKDSSVRGNEDLRIIVEYYRVSDDTMIAKFEAWQSEI</sequence>
<organism evidence="1 2">
    <name type="scientific">Intestinimonas butyriciproducens</name>
    <dbReference type="NCBI Taxonomy" id="1297617"/>
    <lineage>
        <taxon>Bacteria</taxon>
        <taxon>Bacillati</taxon>
        <taxon>Bacillota</taxon>
        <taxon>Clostridia</taxon>
        <taxon>Eubacteriales</taxon>
        <taxon>Intestinimonas</taxon>
    </lineage>
</organism>